<keyword evidence="3" id="KW-1185">Reference proteome</keyword>
<dbReference type="Gramene" id="ERN06724">
    <property type="protein sequence ID" value="ERN06724"/>
    <property type="gene ID" value="AMTR_s00925p00008640"/>
</dbReference>
<reference evidence="3" key="1">
    <citation type="journal article" date="2013" name="Science">
        <title>The Amborella genome and the evolution of flowering plants.</title>
        <authorList>
            <consortium name="Amborella Genome Project"/>
        </authorList>
    </citation>
    <scope>NUCLEOTIDE SEQUENCE [LARGE SCALE GENOMIC DNA]</scope>
</reference>
<gene>
    <name evidence="2" type="ORF">AMTR_s00925p00008640</name>
</gene>
<dbReference type="HOGENOM" id="CLU_2657809_0_0_1"/>
<proteinExistence type="predicted"/>
<dbReference type="Proteomes" id="UP000017836">
    <property type="component" value="Unassembled WGS sequence"/>
</dbReference>
<feature type="compositionally biased region" description="Basic and acidic residues" evidence="1">
    <location>
        <begin position="66"/>
        <end position="76"/>
    </location>
</feature>
<feature type="region of interest" description="Disordered" evidence="1">
    <location>
        <begin position="52"/>
        <end position="76"/>
    </location>
</feature>
<organism evidence="2 3">
    <name type="scientific">Amborella trichopoda</name>
    <dbReference type="NCBI Taxonomy" id="13333"/>
    <lineage>
        <taxon>Eukaryota</taxon>
        <taxon>Viridiplantae</taxon>
        <taxon>Streptophyta</taxon>
        <taxon>Embryophyta</taxon>
        <taxon>Tracheophyta</taxon>
        <taxon>Spermatophyta</taxon>
        <taxon>Magnoliopsida</taxon>
        <taxon>Amborellales</taxon>
        <taxon>Amborellaceae</taxon>
        <taxon>Amborella</taxon>
    </lineage>
</organism>
<protein>
    <submittedName>
        <fullName evidence="2">Uncharacterized protein</fullName>
    </submittedName>
</protein>
<dbReference type="EMBL" id="KI393877">
    <property type="protein sequence ID" value="ERN06724.1"/>
    <property type="molecule type" value="Genomic_DNA"/>
</dbReference>
<evidence type="ECO:0000313" key="2">
    <source>
        <dbReference type="EMBL" id="ERN06724.1"/>
    </source>
</evidence>
<sequence length="76" mass="8650">MLLCNLPSFSGLLPNSNERDVLHFVTFSQQRHGIAPFSNNILEIRSRRRHGIAPLSNSSPQFENPENQKKAMEALF</sequence>
<name>W1PGB4_AMBTC</name>
<dbReference type="AlphaFoldDB" id="W1PGB4"/>
<evidence type="ECO:0000256" key="1">
    <source>
        <dbReference type="SAM" id="MobiDB-lite"/>
    </source>
</evidence>
<accession>W1PGB4</accession>
<feature type="compositionally biased region" description="Polar residues" evidence="1">
    <location>
        <begin position="55"/>
        <end position="65"/>
    </location>
</feature>
<evidence type="ECO:0000313" key="3">
    <source>
        <dbReference type="Proteomes" id="UP000017836"/>
    </source>
</evidence>